<dbReference type="STRING" id="416874.SAMN04487958_106112"/>
<name>A0A1H9U7Q0_9GAMM</name>
<dbReference type="InterPro" id="IPR012094">
    <property type="entry name" value="tRNA_Ile_lys_synt"/>
</dbReference>
<reference evidence="11" key="1">
    <citation type="submission" date="2016-10" db="EMBL/GenBank/DDBJ databases">
        <authorList>
            <person name="Varghese N."/>
            <person name="Submissions S."/>
        </authorList>
    </citation>
    <scope>NUCLEOTIDE SEQUENCE [LARGE SCALE GENOMIC DNA]</scope>
    <source>
        <strain evidence="11">CGMCC 1.6495</strain>
    </source>
</reference>
<keyword evidence="3 8" id="KW-0436">Ligase</keyword>
<dbReference type="GO" id="GO:0005524">
    <property type="term" value="F:ATP binding"/>
    <property type="evidence" value="ECO:0007669"/>
    <property type="project" value="UniProtKB-UniRule"/>
</dbReference>
<dbReference type="Proteomes" id="UP000198505">
    <property type="component" value="Unassembled WGS sequence"/>
</dbReference>
<comment type="function">
    <text evidence="8">Ligates lysine onto the cytidine present at position 34 of the AUA codon-specific tRNA(Ile) that contains the anticodon CAU, in an ATP-dependent manner. Cytidine is converted to lysidine, thus changing the amino acid specificity of the tRNA from methionine to isoleucine.</text>
</comment>
<gene>
    <name evidence="8" type="primary">tilS</name>
    <name evidence="10" type="ORF">SAMN04487958_106112</name>
</gene>
<dbReference type="GO" id="GO:0005737">
    <property type="term" value="C:cytoplasm"/>
    <property type="evidence" value="ECO:0007669"/>
    <property type="project" value="UniProtKB-SubCell"/>
</dbReference>
<dbReference type="SUPFAM" id="SSF82829">
    <property type="entry name" value="MesJ substrate recognition domain-like"/>
    <property type="match status" value="1"/>
</dbReference>
<sequence>MAPQPPESLVGPLNDALVETPPGRSIWVAVSGGLDSSLLLTLAADVCQKAQRSLRALHVNHALQPAAEAFEAHCQTLCARLDVPLTVARVTVERQGEGIEGAARRARLSAFQQHVPPGDTLWLAQHQNDQAETLLLAMMRGSGIRGLAAMPYRRDWQGITLLRPWLDIGRDQLAETARVMQLAWCADPTNDDVALDRNLLRHQVVPRLEARWPGACRALSQSARQAGEADDLLAAYAAEELQTLQEEDGGLNVAALRSRDRPRQRLLVRTWCQQAGLPTPPRERLKTLLDQLMAGRDAQVRVTWPGADARVWRERLFIMLPFERPPPWQTTWNGQPGIETPLGPLGLALETDQPVTLRWRQGGEVMRLPGRGHRTVKRLLQEARLPPWQREWVVLVMRGDECLGVVQLPATLLWRAEGVTFG</sequence>
<evidence type="ECO:0000256" key="5">
    <source>
        <dbReference type="ARBA" id="ARBA00022741"/>
    </source>
</evidence>
<dbReference type="EC" id="6.3.4.19" evidence="8"/>
<dbReference type="RefSeq" id="WP_092827620.1">
    <property type="nucleotide sequence ID" value="NZ_FOGS01000006.1"/>
</dbReference>
<dbReference type="AlphaFoldDB" id="A0A1H9U7Q0"/>
<dbReference type="InterPro" id="IPR012795">
    <property type="entry name" value="tRNA_Ile_lys_synt_N"/>
</dbReference>
<comment type="subcellular location">
    <subcellularLocation>
        <location evidence="1 8">Cytoplasm</location>
    </subcellularLocation>
</comment>
<evidence type="ECO:0000256" key="3">
    <source>
        <dbReference type="ARBA" id="ARBA00022598"/>
    </source>
</evidence>
<comment type="domain">
    <text evidence="8">The N-terminal region contains the highly conserved SGGXDS motif, predicted to be a P-loop motif involved in ATP binding.</text>
</comment>
<dbReference type="InterPro" id="IPR015262">
    <property type="entry name" value="tRNA_Ile_lys_synt_subst-bd"/>
</dbReference>
<comment type="catalytic activity">
    <reaction evidence="7 8">
        <text>cytidine(34) in tRNA(Ile2) + L-lysine + ATP = lysidine(34) in tRNA(Ile2) + AMP + diphosphate + H(+)</text>
        <dbReference type="Rhea" id="RHEA:43744"/>
        <dbReference type="Rhea" id="RHEA-COMP:10625"/>
        <dbReference type="Rhea" id="RHEA-COMP:10670"/>
        <dbReference type="ChEBI" id="CHEBI:15378"/>
        <dbReference type="ChEBI" id="CHEBI:30616"/>
        <dbReference type="ChEBI" id="CHEBI:32551"/>
        <dbReference type="ChEBI" id="CHEBI:33019"/>
        <dbReference type="ChEBI" id="CHEBI:82748"/>
        <dbReference type="ChEBI" id="CHEBI:83665"/>
        <dbReference type="ChEBI" id="CHEBI:456215"/>
        <dbReference type="EC" id="6.3.4.19"/>
    </reaction>
</comment>
<dbReference type="NCBIfam" id="TIGR02432">
    <property type="entry name" value="lysidine_TilS_N"/>
    <property type="match status" value="1"/>
</dbReference>
<dbReference type="Gene3D" id="1.20.59.20">
    <property type="match status" value="1"/>
</dbReference>
<keyword evidence="4 8" id="KW-0819">tRNA processing</keyword>
<keyword evidence="2 8" id="KW-0963">Cytoplasm</keyword>
<evidence type="ECO:0000256" key="6">
    <source>
        <dbReference type="ARBA" id="ARBA00022840"/>
    </source>
</evidence>
<evidence type="ECO:0000256" key="7">
    <source>
        <dbReference type="ARBA" id="ARBA00048539"/>
    </source>
</evidence>
<evidence type="ECO:0000256" key="2">
    <source>
        <dbReference type="ARBA" id="ARBA00022490"/>
    </source>
</evidence>
<evidence type="ECO:0000256" key="1">
    <source>
        <dbReference type="ARBA" id="ARBA00004496"/>
    </source>
</evidence>
<dbReference type="InterPro" id="IPR012796">
    <property type="entry name" value="Lysidine-tRNA-synth_C"/>
</dbReference>
<dbReference type="SMART" id="SM00977">
    <property type="entry name" value="TilS_C"/>
    <property type="match status" value="1"/>
</dbReference>
<keyword evidence="11" id="KW-1185">Reference proteome</keyword>
<dbReference type="NCBIfam" id="TIGR02433">
    <property type="entry name" value="lysidine_TilS_C"/>
    <property type="match status" value="1"/>
</dbReference>
<evidence type="ECO:0000256" key="8">
    <source>
        <dbReference type="HAMAP-Rule" id="MF_01161"/>
    </source>
</evidence>
<dbReference type="EMBL" id="FOGS01000006">
    <property type="protein sequence ID" value="SES05177.1"/>
    <property type="molecule type" value="Genomic_DNA"/>
</dbReference>
<comment type="similarity">
    <text evidence="8">Belongs to the tRNA(Ile)-lysidine synthase family.</text>
</comment>
<keyword evidence="5 8" id="KW-0547">Nucleotide-binding</keyword>
<dbReference type="GO" id="GO:0006400">
    <property type="term" value="P:tRNA modification"/>
    <property type="evidence" value="ECO:0007669"/>
    <property type="project" value="UniProtKB-UniRule"/>
</dbReference>
<dbReference type="HAMAP" id="MF_01161">
    <property type="entry name" value="tRNA_Ile_lys_synt"/>
    <property type="match status" value="1"/>
</dbReference>
<dbReference type="InterPro" id="IPR011063">
    <property type="entry name" value="TilS/TtcA_N"/>
</dbReference>
<dbReference type="PANTHER" id="PTHR43033:SF1">
    <property type="entry name" value="TRNA(ILE)-LYSIDINE SYNTHASE-RELATED"/>
    <property type="match status" value="1"/>
</dbReference>
<evidence type="ECO:0000256" key="4">
    <source>
        <dbReference type="ARBA" id="ARBA00022694"/>
    </source>
</evidence>
<evidence type="ECO:0000259" key="9">
    <source>
        <dbReference type="SMART" id="SM00977"/>
    </source>
</evidence>
<evidence type="ECO:0000313" key="10">
    <source>
        <dbReference type="EMBL" id="SES05177.1"/>
    </source>
</evidence>
<organism evidence="10 11">
    <name type="scientific">Vreelandella subterranea</name>
    <dbReference type="NCBI Taxonomy" id="416874"/>
    <lineage>
        <taxon>Bacteria</taxon>
        <taxon>Pseudomonadati</taxon>
        <taxon>Pseudomonadota</taxon>
        <taxon>Gammaproteobacteria</taxon>
        <taxon>Oceanospirillales</taxon>
        <taxon>Halomonadaceae</taxon>
        <taxon>Vreelandella</taxon>
    </lineage>
</organism>
<dbReference type="CDD" id="cd01992">
    <property type="entry name" value="TilS_N"/>
    <property type="match status" value="1"/>
</dbReference>
<evidence type="ECO:0000313" key="11">
    <source>
        <dbReference type="Proteomes" id="UP000198505"/>
    </source>
</evidence>
<feature type="binding site" evidence="8">
    <location>
        <begin position="31"/>
        <end position="36"/>
    </location>
    <ligand>
        <name>ATP</name>
        <dbReference type="ChEBI" id="CHEBI:30616"/>
    </ligand>
</feature>
<proteinExistence type="inferred from homology"/>
<dbReference type="Pfam" id="PF09179">
    <property type="entry name" value="TilS"/>
    <property type="match status" value="1"/>
</dbReference>
<dbReference type="PANTHER" id="PTHR43033">
    <property type="entry name" value="TRNA(ILE)-LYSIDINE SYNTHASE-RELATED"/>
    <property type="match status" value="1"/>
</dbReference>
<dbReference type="GO" id="GO:0032267">
    <property type="term" value="F:tRNA(Ile)-lysidine synthase activity"/>
    <property type="evidence" value="ECO:0007669"/>
    <property type="project" value="UniProtKB-EC"/>
</dbReference>
<dbReference type="SUPFAM" id="SSF56037">
    <property type="entry name" value="PheT/TilS domain"/>
    <property type="match status" value="1"/>
</dbReference>
<dbReference type="Pfam" id="PF11734">
    <property type="entry name" value="TilS_C"/>
    <property type="match status" value="1"/>
</dbReference>
<accession>A0A1H9U7Q0</accession>
<keyword evidence="6 8" id="KW-0067">ATP-binding</keyword>
<protein>
    <recommendedName>
        <fullName evidence="8">tRNA(Ile)-lysidine synthase</fullName>
        <ecNumber evidence="8">6.3.4.19</ecNumber>
    </recommendedName>
    <alternativeName>
        <fullName evidence="8">tRNA(Ile)-2-lysyl-cytidine synthase</fullName>
    </alternativeName>
    <alternativeName>
        <fullName evidence="8">tRNA(Ile)-lysidine synthetase</fullName>
    </alternativeName>
</protein>
<feature type="domain" description="Lysidine-tRNA(Ile) synthetase C-terminal" evidence="9">
    <location>
        <begin position="355"/>
        <end position="414"/>
    </location>
</feature>
<dbReference type="SUPFAM" id="SSF52402">
    <property type="entry name" value="Adenine nucleotide alpha hydrolases-like"/>
    <property type="match status" value="1"/>
</dbReference>
<dbReference type="Gene3D" id="3.40.50.620">
    <property type="entry name" value="HUPs"/>
    <property type="match status" value="1"/>
</dbReference>
<dbReference type="InterPro" id="IPR014729">
    <property type="entry name" value="Rossmann-like_a/b/a_fold"/>
</dbReference>
<dbReference type="Pfam" id="PF01171">
    <property type="entry name" value="ATP_bind_3"/>
    <property type="match status" value="1"/>
</dbReference>